<accession>A0A915C4L1</accession>
<dbReference type="WBParaSite" id="PgR082_g039_t02">
    <property type="protein sequence ID" value="PgR082_g039_t02"/>
    <property type="gene ID" value="PgR082_g039"/>
</dbReference>
<sequence>SYGDSLQIKCMFSATEKPRQSLENSLGRIVCAKLQKSLRQHRGEVRRRFGLRSLEIPQ</sequence>
<proteinExistence type="predicted"/>
<keyword evidence="1" id="KW-1185">Reference proteome</keyword>
<reference evidence="2" key="1">
    <citation type="submission" date="2022-11" db="UniProtKB">
        <authorList>
            <consortium name="WormBaseParasite"/>
        </authorList>
    </citation>
    <scope>IDENTIFICATION</scope>
</reference>
<protein>
    <submittedName>
        <fullName evidence="2">TLDc domain-containing protein</fullName>
    </submittedName>
</protein>
<dbReference type="Proteomes" id="UP000887569">
    <property type="component" value="Unplaced"/>
</dbReference>
<evidence type="ECO:0000313" key="2">
    <source>
        <dbReference type="WBParaSite" id="PgR082_g039_t02"/>
    </source>
</evidence>
<dbReference type="AlphaFoldDB" id="A0A915C4L1"/>
<organism evidence="1 2">
    <name type="scientific">Parascaris univalens</name>
    <name type="common">Nematode worm</name>
    <dbReference type="NCBI Taxonomy" id="6257"/>
    <lineage>
        <taxon>Eukaryota</taxon>
        <taxon>Metazoa</taxon>
        <taxon>Ecdysozoa</taxon>
        <taxon>Nematoda</taxon>
        <taxon>Chromadorea</taxon>
        <taxon>Rhabditida</taxon>
        <taxon>Spirurina</taxon>
        <taxon>Ascaridomorpha</taxon>
        <taxon>Ascaridoidea</taxon>
        <taxon>Ascarididae</taxon>
        <taxon>Parascaris</taxon>
    </lineage>
</organism>
<evidence type="ECO:0000313" key="1">
    <source>
        <dbReference type="Proteomes" id="UP000887569"/>
    </source>
</evidence>
<name>A0A915C4L1_PARUN</name>